<feature type="region of interest" description="Disordered" evidence="5">
    <location>
        <begin position="62"/>
        <end position="95"/>
    </location>
</feature>
<keyword evidence="2 4" id="KW-0863">Zinc-finger</keyword>
<dbReference type="SMART" id="SM00184">
    <property type="entry name" value="RING"/>
    <property type="match status" value="1"/>
</dbReference>
<evidence type="ECO:0000259" key="7">
    <source>
        <dbReference type="PROSITE" id="PS50089"/>
    </source>
</evidence>
<reference evidence="9" key="1">
    <citation type="journal article" date="2019" name="Gigascience">
        <title>De novo genome assembly of the endangered Acer yangbiense, a plant species with extremely small populations endemic to Yunnan Province, China.</title>
        <authorList>
            <person name="Yang J."/>
            <person name="Wariss H.M."/>
            <person name="Tao L."/>
            <person name="Zhang R."/>
            <person name="Yun Q."/>
            <person name="Hollingsworth P."/>
            <person name="Dao Z."/>
            <person name="Luo G."/>
            <person name="Guo H."/>
            <person name="Ma Y."/>
            <person name="Sun W."/>
        </authorList>
    </citation>
    <scope>NUCLEOTIDE SEQUENCE [LARGE SCALE GENOMIC DNA]</scope>
    <source>
        <strain evidence="9">cv. br00</strain>
    </source>
</reference>
<keyword evidence="6" id="KW-0812">Transmembrane</keyword>
<comment type="caution">
    <text evidence="8">The sequence shown here is derived from an EMBL/GenBank/DDBJ whole genome shotgun (WGS) entry which is preliminary data.</text>
</comment>
<gene>
    <name evidence="8" type="ORF">DKX38_027869</name>
</gene>
<dbReference type="SMART" id="SM00744">
    <property type="entry name" value="RINGv"/>
    <property type="match status" value="1"/>
</dbReference>
<dbReference type="InterPro" id="IPR011016">
    <property type="entry name" value="Znf_RING-CH"/>
</dbReference>
<dbReference type="Proteomes" id="UP000326939">
    <property type="component" value="Chromosome 18"/>
</dbReference>
<evidence type="ECO:0000256" key="1">
    <source>
        <dbReference type="ARBA" id="ARBA00022723"/>
    </source>
</evidence>
<keyword evidence="1" id="KW-0479">Metal-binding</keyword>
<keyword evidence="9" id="KW-1185">Reference proteome</keyword>
<dbReference type="PANTHER" id="PTHR46225">
    <property type="entry name" value="C3H4 TYPE ZINC FINGER PROTEIN"/>
    <property type="match status" value="1"/>
</dbReference>
<dbReference type="Pfam" id="PF13639">
    <property type="entry name" value="zf-RING_2"/>
    <property type="match status" value="1"/>
</dbReference>
<feature type="transmembrane region" description="Helical" evidence="6">
    <location>
        <begin position="137"/>
        <end position="157"/>
    </location>
</feature>
<keyword evidence="3" id="KW-0862">Zinc</keyword>
<evidence type="ECO:0000256" key="2">
    <source>
        <dbReference type="ARBA" id="ARBA00022771"/>
    </source>
</evidence>
<feature type="compositionally biased region" description="Polar residues" evidence="5">
    <location>
        <begin position="177"/>
        <end position="194"/>
    </location>
</feature>
<keyword evidence="6" id="KW-0472">Membrane</keyword>
<dbReference type="InterPro" id="IPR013083">
    <property type="entry name" value="Znf_RING/FYVE/PHD"/>
</dbReference>
<dbReference type="Gene3D" id="3.30.40.10">
    <property type="entry name" value="Zinc/RING finger domain, C3HC4 (zinc finger)"/>
    <property type="match status" value="1"/>
</dbReference>
<dbReference type="InterPro" id="IPR001841">
    <property type="entry name" value="Znf_RING"/>
</dbReference>
<protein>
    <recommendedName>
        <fullName evidence="7">RING-type domain-containing protein</fullName>
    </recommendedName>
</protein>
<dbReference type="AlphaFoldDB" id="A0A5N5J9C3"/>
<dbReference type="PROSITE" id="PS50089">
    <property type="entry name" value="ZF_RING_2"/>
    <property type="match status" value="1"/>
</dbReference>
<feature type="region of interest" description="Disordered" evidence="5">
    <location>
        <begin position="177"/>
        <end position="211"/>
    </location>
</feature>
<evidence type="ECO:0000256" key="5">
    <source>
        <dbReference type="SAM" id="MobiDB-lite"/>
    </source>
</evidence>
<evidence type="ECO:0000313" key="9">
    <source>
        <dbReference type="Proteomes" id="UP000326939"/>
    </source>
</evidence>
<dbReference type="GO" id="GO:0008270">
    <property type="term" value="F:zinc ion binding"/>
    <property type="evidence" value="ECO:0007669"/>
    <property type="project" value="UniProtKB-KW"/>
</dbReference>
<dbReference type="SUPFAM" id="SSF57850">
    <property type="entry name" value="RING/U-box"/>
    <property type="match status" value="1"/>
</dbReference>
<feature type="transmembrane region" description="Helical" evidence="6">
    <location>
        <begin position="105"/>
        <end position="125"/>
    </location>
</feature>
<name>A0A5N5J9C3_9ROSI</name>
<feature type="transmembrane region" description="Helical" evidence="6">
    <location>
        <begin position="323"/>
        <end position="356"/>
    </location>
</feature>
<feature type="transmembrane region" description="Helical" evidence="6">
    <location>
        <begin position="289"/>
        <end position="308"/>
    </location>
</feature>
<evidence type="ECO:0000256" key="3">
    <source>
        <dbReference type="ARBA" id="ARBA00022833"/>
    </source>
</evidence>
<proteinExistence type="predicted"/>
<accession>A0A5N5J9C3</accession>
<evidence type="ECO:0000256" key="6">
    <source>
        <dbReference type="SAM" id="Phobius"/>
    </source>
</evidence>
<organism evidence="8 9">
    <name type="scientific">Salix brachista</name>
    <dbReference type="NCBI Taxonomy" id="2182728"/>
    <lineage>
        <taxon>Eukaryota</taxon>
        <taxon>Viridiplantae</taxon>
        <taxon>Streptophyta</taxon>
        <taxon>Embryophyta</taxon>
        <taxon>Tracheophyta</taxon>
        <taxon>Spermatophyta</taxon>
        <taxon>Magnoliopsida</taxon>
        <taxon>eudicotyledons</taxon>
        <taxon>Gunneridae</taxon>
        <taxon>Pentapetalae</taxon>
        <taxon>rosids</taxon>
        <taxon>fabids</taxon>
        <taxon>Malpighiales</taxon>
        <taxon>Salicaceae</taxon>
        <taxon>Saliceae</taxon>
        <taxon>Salix</taxon>
    </lineage>
</organism>
<dbReference type="PANTHER" id="PTHR46225:SF2">
    <property type="entry name" value="C3H4 TYPE ZINC FINGER PROTEIN"/>
    <property type="match status" value="1"/>
</dbReference>
<evidence type="ECO:0000256" key="4">
    <source>
        <dbReference type="PROSITE-ProRule" id="PRU00175"/>
    </source>
</evidence>
<keyword evidence="6" id="KW-1133">Transmembrane helix</keyword>
<evidence type="ECO:0000313" key="8">
    <source>
        <dbReference type="EMBL" id="KAB5513963.1"/>
    </source>
</evidence>
<feature type="compositionally biased region" description="Low complexity" evidence="5">
    <location>
        <begin position="75"/>
        <end position="88"/>
    </location>
</feature>
<sequence>MDVASTELHYESQTDTFPLLMARPENLNSCEHIIDIGNEVSVSSSHDRISSGLEASSLEDRPLTSLRAPSSQPPTSLSNGTNSRSSSLIRRGEARRRRSPLNSTLWISVELVLTLSQIIASIVVLSVSRNEHPRAPLFAWIVGYASGCVAILPLLYWRYCHRNQALDQDSAQNRQGSAYTNATAGPFSLSVSRNSEGEDRRSATTSPRGGQNARYDCMTFGCNCHFSLLNINCSDILFDFDPIPTGPPLDDTSKIMRSIWLWTYGYTKVGLRKENIETELKVLVEYFKMALDCFFAVWFVVGNVWIFGSHSSSEAPNLYRLCIVFLTFSCIGYAMPFILCATICCCLPCIISILGFREDLTQTRGATPESINGLPTYKFKLIKNRNGEDSSYGAGDGGIVAAGTEKERVISGEDAVCCICLAKYANNDELREFPCYHFFHKECVDKWLKINVSCPLCKSEVGESILGSLSGLNSSQRRVENGAGNGMAATMF</sequence>
<dbReference type="FunFam" id="3.30.40.10:FF:000348">
    <property type="entry name" value="E3 ubiquitin-protein ligase"/>
    <property type="match status" value="1"/>
</dbReference>
<feature type="domain" description="RING-type" evidence="7">
    <location>
        <begin position="417"/>
        <end position="458"/>
    </location>
</feature>
<dbReference type="EMBL" id="VDCV01000018">
    <property type="protein sequence ID" value="KAB5513963.1"/>
    <property type="molecule type" value="Genomic_DNA"/>
</dbReference>